<evidence type="ECO:0000313" key="1">
    <source>
        <dbReference type="EMBL" id="CAG7823891.1"/>
    </source>
</evidence>
<feature type="non-terminal residue" evidence="1">
    <location>
        <position position="1"/>
    </location>
</feature>
<protein>
    <submittedName>
        <fullName evidence="1">Uncharacterized protein</fullName>
    </submittedName>
</protein>
<proteinExistence type="predicted"/>
<dbReference type="AlphaFoldDB" id="A0A8J2KYJ0"/>
<name>A0A8J2KYJ0_9HEXA</name>
<organism evidence="1 2">
    <name type="scientific">Allacma fusca</name>
    <dbReference type="NCBI Taxonomy" id="39272"/>
    <lineage>
        <taxon>Eukaryota</taxon>
        <taxon>Metazoa</taxon>
        <taxon>Ecdysozoa</taxon>
        <taxon>Arthropoda</taxon>
        <taxon>Hexapoda</taxon>
        <taxon>Collembola</taxon>
        <taxon>Symphypleona</taxon>
        <taxon>Sminthuridae</taxon>
        <taxon>Allacma</taxon>
    </lineage>
</organism>
<dbReference type="EMBL" id="CAJVCH010530918">
    <property type="protein sequence ID" value="CAG7823891.1"/>
    <property type="molecule type" value="Genomic_DNA"/>
</dbReference>
<reference evidence="1" key="1">
    <citation type="submission" date="2021-06" db="EMBL/GenBank/DDBJ databases">
        <authorList>
            <person name="Hodson N. C."/>
            <person name="Mongue J. A."/>
            <person name="Jaron S. K."/>
        </authorList>
    </citation>
    <scope>NUCLEOTIDE SEQUENCE</scope>
</reference>
<comment type="caution">
    <text evidence="1">The sequence shown here is derived from an EMBL/GenBank/DDBJ whole genome shotgun (WGS) entry which is preliminary data.</text>
</comment>
<accession>A0A8J2KYJ0</accession>
<gene>
    <name evidence="1" type="ORF">AFUS01_LOCUS34080</name>
</gene>
<dbReference type="Proteomes" id="UP000708208">
    <property type="component" value="Unassembled WGS sequence"/>
</dbReference>
<keyword evidence="2" id="KW-1185">Reference proteome</keyword>
<evidence type="ECO:0000313" key="2">
    <source>
        <dbReference type="Proteomes" id="UP000708208"/>
    </source>
</evidence>
<sequence>SNKAKAKRIRDVIITDTVEILILQGIQRG</sequence>